<protein>
    <recommendedName>
        <fullName evidence="5">Lipoprotein</fullName>
    </recommendedName>
</protein>
<keyword evidence="4" id="KW-1185">Reference proteome</keyword>
<evidence type="ECO:0008006" key="5">
    <source>
        <dbReference type="Google" id="ProtNLM"/>
    </source>
</evidence>
<keyword evidence="2" id="KW-0732">Signal</keyword>
<feature type="region of interest" description="Disordered" evidence="1">
    <location>
        <begin position="308"/>
        <end position="328"/>
    </location>
</feature>
<gene>
    <name evidence="3" type="ORF">QBZ16_000079</name>
</gene>
<proteinExistence type="predicted"/>
<comment type="caution">
    <text evidence="3">The sequence shown here is derived from an EMBL/GenBank/DDBJ whole genome shotgun (WGS) entry which is preliminary data.</text>
</comment>
<dbReference type="EMBL" id="JASFZW010000001">
    <property type="protein sequence ID" value="KAK2080226.1"/>
    <property type="molecule type" value="Genomic_DNA"/>
</dbReference>
<name>A0AAD9IKL5_PROWI</name>
<organism evidence="3 4">
    <name type="scientific">Prototheca wickerhamii</name>
    <dbReference type="NCBI Taxonomy" id="3111"/>
    <lineage>
        <taxon>Eukaryota</taxon>
        <taxon>Viridiplantae</taxon>
        <taxon>Chlorophyta</taxon>
        <taxon>core chlorophytes</taxon>
        <taxon>Trebouxiophyceae</taxon>
        <taxon>Chlorellales</taxon>
        <taxon>Chlorellaceae</taxon>
        <taxon>Prototheca</taxon>
    </lineage>
</organism>
<dbReference type="PROSITE" id="PS51257">
    <property type="entry name" value="PROKAR_LIPOPROTEIN"/>
    <property type="match status" value="1"/>
</dbReference>
<feature type="signal peptide" evidence="2">
    <location>
        <begin position="1"/>
        <end position="20"/>
    </location>
</feature>
<accession>A0AAD9IKL5</accession>
<sequence length="328" mass="37056">MLLRLCIVAAVLALSACTDALRAGAGGCLAKSCPHSDCLIRVKRASPGSEVVFRIRANGQPEELNYVLLDEGASTGLDLWRTEYKTREFQETGVCSIVSTVEYIFKPKSRQQVETTEPRMAVVDVRNVTVQQYSVTKATVYVPISSTDLDKYMEVEQVFRADSPEAEALWKRFWAQGNTPPEKIFRMRVNGEPEEEFQLPIKLWGSAAVDYWTSKYQTYETREIGVCKIETTVEYRGDPSSRQAVHSSDPRMGIVEVRDFKPWKEVWVTLATVLLPASATDTSKYMKVGQIYRYGSPEAEAMWKRFRAQGNTPPEKIVDQPDSPDGWD</sequence>
<reference evidence="3" key="1">
    <citation type="submission" date="2021-01" db="EMBL/GenBank/DDBJ databases">
        <authorList>
            <person name="Eckstrom K.M.E."/>
        </authorList>
    </citation>
    <scope>NUCLEOTIDE SEQUENCE</scope>
    <source>
        <strain evidence="3">UVCC 0001</strain>
    </source>
</reference>
<evidence type="ECO:0000313" key="4">
    <source>
        <dbReference type="Proteomes" id="UP001255856"/>
    </source>
</evidence>
<dbReference type="AlphaFoldDB" id="A0AAD9IKL5"/>
<evidence type="ECO:0000313" key="3">
    <source>
        <dbReference type="EMBL" id="KAK2080226.1"/>
    </source>
</evidence>
<dbReference type="Proteomes" id="UP001255856">
    <property type="component" value="Unassembled WGS sequence"/>
</dbReference>
<evidence type="ECO:0000256" key="2">
    <source>
        <dbReference type="SAM" id="SignalP"/>
    </source>
</evidence>
<feature type="chain" id="PRO_5041917274" description="Lipoprotein" evidence="2">
    <location>
        <begin position="21"/>
        <end position="328"/>
    </location>
</feature>
<evidence type="ECO:0000256" key="1">
    <source>
        <dbReference type="SAM" id="MobiDB-lite"/>
    </source>
</evidence>